<evidence type="ECO:0000256" key="4">
    <source>
        <dbReference type="ARBA" id="ARBA00022679"/>
    </source>
</evidence>
<dbReference type="AlphaFoldDB" id="A0A1H4CFL6"/>
<dbReference type="PROSITE" id="PS50113">
    <property type="entry name" value="PAC"/>
    <property type="match status" value="1"/>
</dbReference>
<dbReference type="GO" id="GO:0009927">
    <property type="term" value="F:histidine phosphotransfer kinase activity"/>
    <property type="evidence" value="ECO:0007669"/>
    <property type="project" value="TreeGrafter"/>
</dbReference>
<dbReference type="GO" id="GO:0005886">
    <property type="term" value="C:plasma membrane"/>
    <property type="evidence" value="ECO:0007669"/>
    <property type="project" value="TreeGrafter"/>
</dbReference>
<dbReference type="CDD" id="cd00082">
    <property type="entry name" value="HisKA"/>
    <property type="match status" value="1"/>
</dbReference>
<name>A0A1H4CFL6_9RHOB</name>
<keyword evidence="7" id="KW-1133">Transmembrane helix</keyword>
<dbReference type="NCBIfam" id="TIGR00229">
    <property type="entry name" value="sensory_box"/>
    <property type="match status" value="1"/>
</dbReference>
<dbReference type="InterPro" id="IPR036890">
    <property type="entry name" value="HATPase_C_sf"/>
</dbReference>
<dbReference type="Pfam" id="PF08447">
    <property type="entry name" value="PAS_3"/>
    <property type="match status" value="1"/>
</dbReference>
<dbReference type="PANTHER" id="PTHR43047">
    <property type="entry name" value="TWO-COMPONENT HISTIDINE PROTEIN KINASE"/>
    <property type="match status" value="1"/>
</dbReference>
<evidence type="ECO:0000256" key="7">
    <source>
        <dbReference type="SAM" id="Phobius"/>
    </source>
</evidence>
<feature type="domain" description="PAC" evidence="10">
    <location>
        <begin position="321"/>
        <end position="373"/>
    </location>
</feature>
<keyword evidence="6" id="KW-0175">Coiled coil</keyword>
<sequence length="630" mass="69141">MGGLIVRNWWRAVSALLQRHRYLVFATAIVAGCAAATWTSFGDVARLTLDLAEMTADDTGGSAMRTNAEALNLAVSAERYARTGDDADFQRMSANLDALFVRRDWWLSQEGEASDYRADLPDGLADWPTLKARLTTLTEFGDSLIAAGAPPARYVSLAVEARETASAFFGLDAAMAHYRTLRSAEIDAALALAWNRLTLSAAGFVMSALALLIVTARRIDSLARSERRYVTAIEAASDGVFDWDLASNQVFHSPRNLTLLGLTVEEVKRGGDAGSLWTFFRRCNEALWDCAGNFWRPRIHPDDWPTAQAAIEALLRDDARYDITYRIRHADGSWRWWRSRGEAVRDARGAPIRMIGVNSDVTALLEAERRAAQSDAEAASLAERLEAEQANSRLQRQFVAMVSHEFRTPLSIMDGRARQLSRRAARDLPPGGAVYFHERCRDIRVSVGRLIELIESILTAARYEEGQIECRPEPMALNALCAELAGATADMNPERTVRTRLAPECEKAVCDPVLLRQVVSNLLSNAAKYSDDGGRILLETRRDDDAGEFRIGVTDSGVGIPEDEVAQLSQRFFRASTASGRPGTGLGLHLITHFLALHGGRVEVRSRVGEGSTFTAAFPIGLAAAERSAA</sequence>
<protein>
    <recommendedName>
        <fullName evidence="2">histidine kinase</fullName>
        <ecNumber evidence="2">2.7.13.3</ecNumber>
    </recommendedName>
</protein>
<dbReference type="PROSITE" id="PS50109">
    <property type="entry name" value="HIS_KIN"/>
    <property type="match status" value="1"/>
</dbReference>
<dbReference type="InterPro" id="IPR013655">
    <property type="entry name" value="PAS_fold_3"/>
</dbReference>
<evidence type="ECO:0000256" key="1">
    <source>
        <dbReference type="ARBA" id="ARBA00000085"/>
    </source>
</evidence>
<evidence type="ECO:0000259" key="8">
    <source>
        <dbReference type="PROSITE" id="PS50109"/>
    </source>
</evidence>
<dbReference type="InterPro" id="IPR003661">
    <property type="entry name" value="HisK_dim/P_dom"/>
</dbReference>
<keyword evidence="7" id="KW-0472">Membrane</keyword>
<dbReference type="OrthoDB" id="9795133at2"/>
<dbReference type="InterPro" id="IPR005467">
    <property type="entry name" value="His_kinase_dom"/>
</dbReference>
<feature type="domain" description="Histidine kinase" evidence="8">
    <location>
        <begin position="401"/>
        <end position="622"/>
    </location>
</feature>
<dbReference type="PROSITE" id="PS50112">
    <property type="entry name" value="PAS"/>
    <property type="match status" value="1"/>
</dbReference>
<gene>
    <name evidence="11" type="ORF">SAMN05444370_10751</name>
</gene>
<dbReference type="InterPro" id="IPR036097">
    <property type="entry name" value="HisK_dim/P_sf"/>
</dbReference>
<dbReference type="Pfam" id="PF02518">
    <property type="entry name" value="HATPase_c"/>
    <property type="match status" value="1"/>
</dbReference>
<dbReference type="Gene3D" id="3.30.565.10">
    <property type="entry name" value="Histidine kinase-like ATPase, C-terminal domain"/>
    <property type="match status" value="1"/>
</dbReference>
<keyword evidence="5" id="KW-0418">Kinase</keyword>
<reference evidence="11 12" key="1">
    <citation type="submission" date="2016-10" db="EMBL/GenBank/DDBJ databases">
        <authorList>
            <person name="de Groot N.N."/>
        </authorList>
    </citation>
    <scope>NUCLEOTIDE SEQUENCE [LARGE SCALE GENOMIC DNA]</scope>
    <source>
        <strain evidence="11 12">DSM 15345</strain>
    </source>
</reference>
<evidence type="ECO:0000256" key="2">
    <source>
        <dbReference type="ARBA" id="ARBA00012438"/>
    </source>
</evidence>
<dbReference type="InterPro" id="IPR003594">
    <property type="entry name" value="HATPase_dom"/>
</dbReference>
<evidence type="ECO:0000259" key="9">
    <source>
        <dbReference type="PROSITE" id="PS50112"/>
    </source>
</evidence>
<dbReference type="SUPFAM" id="SSF47384">
    <property type="entry name" value="Homodimeric domain of signal transducing histidine kinase"/>
    <property type="match status" value="1"/>
</dbReference>
<dbReference type="EC" id="2.7.13.3" evidence="2"/>
<dbReference type="PANTHER" id="PTHR43047:SF72">
    <property type="entry name" value="OSMOSENSING HISTIDINE PROTEIN KINASE SLN1"/>
    <property type="match status" value="1"/>
</dbReference>
<dbReference type="Gene3D" id="3.30.450.20">
    <property type="entry name" value="PAS domain"/>
    <property type="match status" value="1"/>
</dbReference>
<dbReference type="STRING" id="89524.SAMN05444370_10751"/>
<dbReference type="InterPro" id="IPR000014">
    <property type="entry name" value="PAS"/>
</dbReference>
<dbReference type="Proteomes" id="UP000198703">
    <property type="component" value="Unassembled WGS sequence"/>
</dbReference>
<dbReference type="InterPro" id="IPR000700">
    <property type="entry name" value="PAS-assoc_C"/>
</dbReference>
<dbReference type="GO" id="GO:0000155">
    <property type="term" value="F:phosphorelay sensor kinase activity"/>
    <property type="evidence" value="ECO:0007669"/>
    <property type="project" value="InterPro"/>
</dbReference>
<dbReference type="SUPFAM" id="SSF55874">
    <property type="entry name" value="ATPase domain of HSP90 chaperone/DNA topoisomerase II/histidine kinase"/>
    <property type="match status" value="1"/>
</dbReference>
<feature type="coiled-coil region" evidence="6">
    <location>
        <begin position="364"/>
        <end position="391"/>
    </location>
</feature>
<keyword evidence="7" id="KW-0812">Transmembrane</keyword>
<dbReference type="InterPro" id="IPR035965">
    <property type="entry name" value="PAS-like_dom_sf"/>
</dbReference>
<evidence type="ECO:0000256" key="5">
    <source>
        <dbReference type="ARBA" id="ARBA00022777"/>
    </source>
</evidence>
<dbReference type="SUPFAM" id="SSF55785">
    <property type="entry name" value="PYP-like sensor domain (PAS domain)"/>
    <property type="match status" value="1"/>
</dbReference>
<keyword evidence="3" id="KW-0597">Phosphoprotein</keyword>
<proteinExistence type="predicted"/>
<keyword evidence="4" id="KW-0808">Transferase</keyword>
<feature type="transmembrane region" description="Helical" evidence="7">
    <location>
        <begin position="21"/>
        <end position="41"/>
    </location>
</feature>
<dbReference type="InterPro" id="IPR001610">
    <property type="entry name" value="PAC"/>
</dbReference>
<dbReference type="SMART" id="SM00086">
    <property type="entry name" value="PAC"/>
    <property type="match status" value="1"/>
</dbReference>
<evidence type="ECO:0000256" key="3">
    <source>
        <dbReference type="ARBA" id="ARBA00022553"/>
    </source>
</evidence>
<dbReference type="RefSeq" id="WP_093253991.1">
    <property type="nucleotide sequence ID" value="NZ_FNQM01000007.1"/>
</dbReference>
<keyword evidence="12" id="KW-1185">Reference proteome</keyword>
<comment type="catalytic activity">
    <reaction evidence="1">
        <text>ATP + protein L-histidine = ADP + protein N-phospho-L-histidine.</text>
        <dbReference type="EC" id="2.7.13.3"/>
    </reaction>
</comment>
<dbReference type="EMBL" id="FNQM01000007">
    <property type="protein sequence ID" value="SEA59148.1"/>
    <property type="molecule type" value="Genomic_DNA"/>
</dbReference>
<dbReference type="CDD" id="cd00130">
    <property type="entry name" value="PAS"/>
    <property type="match status" value="1"/>
</dbReference>
<evidence type="ECO:0000313" key="11">
    <source>
        <dbReference type="EMBL" id="SEA59148.1"/>
    </source>
</evidence>
<organism evidence="11 12">
    <name type="scientific">Rubrimonas cliftonensis</name>
    <dbReference type="NCBI Taxonomy" id="89524"/>
    <lineage>
        <taxon>Bacteria</taxon>
        <taxon>Pseudomonadati</taxon>
        <taxon>Pseudomonadota</taxon>
        <taxon>Alphaproteobacteria</taxon>
        <taxon>Rhodobacterales</taxon>
        <taxon>Paracoccaceae</taxon>
        <taxon>Rubrimonas</taxon>
    </lineage>
</organism>
<dbReference type="CDD" id="cd00075">
    <property type="entry name" value="HATPase"/>
    <property type="match status" value="1"/>
</dbReference>
<dbReference type="SMART" id="SM00388">
    <property type="entry name" value="HisKA"/>
    <property type="match status" value="1"/>
</dbReference>
<dbReference type="Gene3D" id="1.10.287.130">
    <property type="match status" value="1"/>
</dbReference>
<dbReference type="Pfam" id="PF00512">
    <property type="entry name" value="HisKA"/>
    <property type="match status" value="1"/>
</dbReference>
<dbReference type="PROSITE" id="PS51257">
    <property type="entry name" value="PROKAR_LIPOPROTEIN"/>
    <property type="match status" value="1"/>
</dbReference>
<dbReference type="InterPro" id="IPR004358">
    <property type="entry name" value="Sig_transdc_His_kin-like_C"/>
</dbReference>
<dbReference type="PRINTS" id="PR00344">
    <property type="entry name" value="BCTRLSENSOR"/>
</dbReference>
<evidence type="ECO:0000256" key="6">
    <source>
        <dbReference type="SAM" id="Coils"/>
    </source>
</evidence>
<accession>A0A1H4CFL6</accession>
<evidence type="ECO:0000313" key="12">
    <source>
        <dbReference type="Proteomes" id="UP000198703"/>
    </source>
</evidence>
<evidence type="ECO:0000259" key="10">
    <source>
        <dbReference type="PROSITE" id="PS50113"/>
    </source>
</evidence>
<feature type="domain" description="PAS" evidence="9">
    <location>
        <begin position="225"/>
        <end position="267"/>
    </location>
</feature>
<dbReference type="SMART" id="SM00387">
    <property type="entry name" value="HATPase_c"/>
    <property type="match status" value="1"/>
</dbReference>